<keyword evidence="5" id="KW-1185">Reference proteome</keyword>
<dbReference type="RefSeq" id="WP_138770858.1">
    <property type="nucleotide sequence ID" value="NZ_JBHSSX010000064.1"/>
</dbReference>
<sequence length="155" mass="17493">MNTTRALLTAALLALAAPALAAKYYKWVDENGVTHYDTRPPQGGSAEEVRTRRSASSDQPEALERLRERRQAEARDDQGSDQGNRQPQPAAGPVRYRKEECDQYRRNVDTLENKPVVRAENPDTGEMEVIDQERRARMLERSRAAVQACDQQGVK</sequence>
<name>A0ABY2XQH5_9GAMM</name>
<comment type="caution">
    <text evidence="4">The sequence shown here is derived from an EMBL/GenBank/DDBJ whole genome shotgun (WGS) entry which is preliminary data.</text>
</comment>
<feature type="compositionally biased region" description="Basic and acidic residues" evidence="1">
    <location>
        <begin position="96"/>
        <end position="121"/>
    </location>
</feature>
<evidence type="ECO:0000259" key="3">
    <source>
        <dbReference type="Pfam" id="PF13511"/>
    </source>
</evidence>
<evidence type="ECO:0000256" key="1">
    <source>
        <dbReference type="SAM" id="MobiDB-lite"/>
    </source>
</evidence>
<dbReference type="Pfam" id="PF13511">
    <property type="entry name" value="DUF4124"/>
    <property type="match status" value="1"/>
</dbReference>
<accession>A0ABY2XQH5</accession>
<gene>
    <name evidence="4" type="ORF">FGS76_01515</name>
</gene>
<feature type="chain" id="PRO_5047193264" evidence="2">
    <location>
        <begin position="22"/>
        <end position="155"/>
    </location>
</feature>
<feature type="domain" description="DUF4124" evidence="3">
    <location>
        <begin position="11"/>
        <end position="62"/>
    </location>
</feature>
<feature type="compositionally biased region" description="Basic and acidic residues" evidence="1">
    <location>
        <begin position="62"/>
        <end position="78"/>
    </location>
</feature>
<dbReference type="EMBL" id="VCQT01000008">
    <property type="protein sequence ID" value="TMW15008.1"/>
    <property type="molecule type" value="Genomic_DNA"/>
</dbReference>
<reference evidence="4 5" key="1">
    <citation type="submission" date="2019-05" db="EMBL/GenBank/DDBJ databases">
        <title>Genome of Alcanivorax gelatiniphagus, an oil degrading marine bacteria.</title>
        <authorList>
            <person name="Kwon K.K."/>
        </authorList>
    </citation>
    <scope>NUCLEOTIDE SEQUENCE [LARGE SCALE GENOMIC DNA]</scope>
    <source>
        <strain evidence="4 5">MEBiC 08158</strain>
    </source>
</reference>
<dbReference type="Proteomes" id="UP000739180">
    <property type="component" value="Unassembled WGS sequence"/>
</dbReference>
<evidence type="ECO:0000313" key="4">
    <source>
        <dbReference type="EMBL" id="TMW15008.1"/>
    </source>
</evidence>
<feature type="region of interest" description="Disordered" evidence="1">
    <location>
        <begin position="35"/>
        <end position="127"/>
    </location>
</feature>
<proteinExistence type="predicted"/>
<protein>
    <submittedName>
        <fullName evidence="4">DUF4124 domain-containing protein</fullName>
    </submittedName>
</protein>
<keyword evidence="2" id="KW-0732">Signal</keyword>
<organism evidence="4 5">
    <name type="scientific">Alloalcanivorax gelatiniphagus</name>
    <dbReference type="NCBI Taxonomy" id="1194167"/>
    <lineage>
        <taxon>Bacteria</taxon>
        <taxon>Pseudomonadati</taxon>
        <taxon>Pseudomonadota</taxon>
        <taxon>Gammaproteobacteria</taxon>
        <taxon>Oceanospirillales</taxon>
        <taxon>Alcanivoracaceae</taxon>
        <taxon>Alloalcanivorax</taxon>
    </lineage>
</organism>
<evidence type="ECO:0000313" key="5">
    <source>
        <dbReference type="Proteomes" id="UP000739180"/>
    </source>
</evidence>
<evidence type="ECO:0000256" key="2">
    <source>
        <dbReference type="SAM" id="SignalP"/>
    </source>
</evidence>
<feature type="signal peptide" evidence="2">
    <location>
        <begin position="1"/>
        <end position="21"/>
    </location>
</feature>
<dbReference type="InterPro" id="IPR025392">
    <property type="entry name" value="DUF4124"/>
</dbReference>